<evidence type="ECO:0000313" key="2">
    <source>
        <dbReference type="Proteomes" id="UP000003250"/>
    </source>
</evidence>
<sequence length="69" mass="7472">MLSQRLAGVRSGNLVAADGFLTSRFLLAYRKAGRLQPILQSPACLGFLDRKSAHDPVDNLAECPETARS</sequence>
<gene>
    <name evidence="1" type="ORF">MAXJ12_13346</name>
</gene>
<dbReference type="Proteomes" id="UP000003250">
    <property type="component" value="Unassembled WGS sequence"/>
</dbReference>
<proteinExistence type="predicted"/>
<keyword evidence="2" id="KW-1185">Reference proteome</keyword>
<accession>H0HR84</accession>
<name>H0HR84_9HYPH</name>
<organism evidence="1 2">
    <name type="scientific">Mesorhizobium alhagi CCNWXJ12-2</name>
    <dbReference type="NCBI Taxonomy" id="1107882"/>
    <lineage>
        <taxon>Bacteria</taxon>
        <taxon>Pseudomonadati</taxon>
        <taxon>Pseudomonadota</taxon>
        <taxon>Alphaproteobacteria</taxon>
        <taxon>Hyphomicrobiales</taxon>
        <taxon>Phyllobacteriaceae</taxon>
        <taxon>Allomesorhizobium</taxon>
    </lineage>
</organism>
<dbReference type="AlphaFoldDB" id="H0HR84"/>
<evidence type="ECO:0000313" key="1">
    <source>
        <dbReference type="EMBL" id="EHK56767.1"/>
    </source>
</evidence>
<reference evidence="1 2" key="1">
    <citation type="journal article" date="2012" name="J. Bacteriol.">
        <title>Draft Genome Sequence of Mesorhizobium alhagi CCNWXJ12-2T, a Novel Salt-Resistant Species Isolated from the Desert of Northwestern China.</title>
        <authorList>
            <person name="Zhou M."/>
            <person name="Chen W."/>
            <person name="Chen H."/>
            <person name="Wei G."/>
        </authorList>
    </citation>
    <scope>NUCLEOTIDE SEQUENCE [LARGE SCALE GENOMIC DNA]</scope>
    <source>
        <strain evidence="1 2">CCNWXJ12-2</strain>
    </source>
</reference>
<protein>
    <submittedName>
        <fullName evidence="1">Uncharacterized protein</fullName>
    </submittedName>
</protein>
<dbReference type="EMBL" id="AHAM01000102">
    <property type="protein sequence ID" value="EHK56767.1"/>
    <property type="molecule type" value="Genomic_DNA"/>
</dbReference>